<evidence type="ECO:0000256" key="12">
    <source>
        <dbReference type="ARBA" id="ARBA00022976"/>
    </source>
</evidence>
<feature type="domain" description="RING-type" evidence="17">
    <location>
        <begin position="904"/>
        <end position="939"/>
    </location>
</feature>
<feature type="repeat" description="ANK" evidence="14">
    <location>
        <begin position="697"/>
        <end position="729"/>
    </location>
</feature>
<dbReference type="Pfam" id="PF13637">
    <property type="entry name" value="Ank_4"/>
    <property type="match status" value="1"/>
</dbReference>
<keyword evidence="11" id="KW-0862">Zinc</keyword>
<dbReference type="Pfam" id="PF13920">
    <property type="entry name" value="zf-C3HC4_3"/>
    <property type="match status" value="2"/>
</dbReference>
<comment type="caution">
    <text evidence="20">The sequence shown here is derived from an EMBL/GenBank/DDBJ whole genome shotgun (WGS) entry which is preliminary data.</text>
</comment>
<feature type="repeat" description="ANK" evidence="14">
    <location>
        <begin position="529"/>
        <end position="561"/>
    </location>
</feature>
<dbReference type="Gene3D" id="2.30.30.40">
    <property type="entry name" value="SH3 Domains"/>
    <property type="match status" value="2"/>
</dbReference>
<dbReference type="InterPro" id="IPR000433">
    <property type="entry name" value="Znf_ZZ"/>
</dbReference>
<dbReference type="Gene3D" id="3.30.40.10">
    <property type="entry name" value="Zinc/RING finger domain, C3HC4 (zinc finger)"/>
    <property type="match status" value="2"/>
</dbReference>
<dbReference type="PROSITE" id="PS50297">
    <property type="entry name" value="ANK_REP_REGION"/>
    <property type="match status" value="4"/>
</dbReference>
<dbReference type="Pfam" id="PF06701">
    <property type="entry name" value="MIB_HERC2"/>
    <property type="match status" value="2"/>
</dbReference>
<evidence type="ECO:0000256" key="13">
    <source>
        <dbReference type="ARBA" id="ARBA00023043"/>
    </source>
</evidence>
<dbReference type="EMBL" id="JAWZYT010000054">
    <property type="protein sequence ID" value="KAK4328839.1"/>
    <property type="molecule type" value="Genomic_DNA"/>
</dbReference>
<feature type="domain" description="RING-type" evidence="17">
    <location>
        <begin position="981"/>
        <end position="1014"/>
    </location>
</feature>
<dbReference type="InterPro" id="IPR043145">
    <property type="entry name" value="Znf_ZZ_sf"/>
</dbReference>
<dbReference type="Gene3D" id="3.30.60.90">
    <property type="match status" value="1"/>
</dbReference>
<dbReference type="GO" id="GO:0005737">
    <property type="term" value="C:cytoplasm"/>
    <property type="evidence" value="ECO:0007669"/>
    <property type="project" value="UniProtKB-SubCell"/>
</dbReference>
<dbReference type="GO" id="GO:0008270">
    <property type="term" value="F:zinc ion binding"/>
    <property type="evidence" value="ECO:0007669"/>
    <property type="project" value="UniProtKB-KW"/>
</dbReference>
<proteinExistence type="predicted"/>
<evidence type="ECO:0000256" key="4">
    <source>
        <dbReference type="ARBA" id="ARBA00012483"/>
    </source>
</evidence>
<evidence type="ECO:0000256" key="14">
    <source>
        <dbReference type="PROSITE-ProRule" id="PRU00023"/>
    </source>
</evidence>
<evidence type="ECO:0000256" key="16">
    <source>
        <dbReference type="SAM" id="MobiDB-lite"/>
    </source>
</evidence>
<dbReference type="AlphaFoldDB" id="A0AAE1QKZ7"/>
<dbReference type="InterPro" id="IPR002110">
    <property type="entry name" value="Ankyrin_rpt"/>
</dbReference>
<dbReference type="PROSITE" id="PS50088">
    <property type="entry name" value="ANK_REPEAT"/>
    <property type="match status" value="5"/>
</dbReference>
<evidence type="ECO:0000259" key="17">
    <source>
        <dbReference type="PROSITE" id="PS50089"/>
    </source>
</evidence>
<evidence type="ECO:0000256" key="1">
    <source>
        <dbReference type="ARBA" id="ARBA00000900"/>
    </source>
</evidence>
<keyword evidence="9 15" id="KW-0863">Zinc-finger</keyword>
<dbReference type="PROSITE" id="PS50089">
    <property type="entry name" value="ZF_RING_2"/>
    <property type="match status" value="2"/>
</dbReference>
<dbReference type="GO" id="GO:0016567">
    <property type="term" value="P:protein ubiquitination"/>
    <property type="evidence" value="ECO:0007669"/>
    <property type="project" value="InterPro"/>
</dbReference>
<feature type="repeat" description="ANK" evidence="14">
    <location>
        <begin position="663"/>
        <end position="687"/>
    </location>
</feature>
<keyword evidence="8" id="KW-0677">Repeat</keyword>
<feature type="compositionally biased region" description="Polar residues" evidence="16">
    <location>
        <begin position="881"/>
        <end position="890"/>
    </location>
</feature>
<dbReference type="FunFam" id="3.30.40.10:FF:000393">
    <property type="entry name" value="CLUMA_CG014158, isoform A"/>
    <property type="match status" value="1"/>
</dbReference>
<dbReference type="SUPFAM" id="SSF159034">
    <property type="entry name" value="Mib/herc2 domain-like"/>
    <property type="match status" value="2"/>
</dbReference>
<feature type="region of interest" description="Disordered" evidence="16">
    <location>
        <begin position="844"/>
        <end position="892"/>
    </location>
</feature>
<dbReference type="InterPro" id="IPR001841">
    <property type="entry name" value="Znf_RING"/>
</dbReference>
<dbReference type="FunFam" id="3.30.60.90:FF:000004">
    <property type="entry name" value="Putative E3 ubiquitin-protein ligase MIB2"/>
    <property type="match status" value="1"/>
</dbReference>
<feature type="domain" description="MIB/HERC2" evidence="19">
    <location>
        <begin position="1"/>
        <end position="75"/>
    </location>
</feature>
<keyword evidence="13 14" id="KW-0040">ANK repeat</keyword>
<keyword evidence="12" id="KW-0914">Notch signaling pathway</keyword>
<evidence type="ECO:0000256" key="5">
    <source>
        <dbReference type="ARBA" id="ARBA00022490"/>
    </source>
</evidence>
<dbReference type="Pfam" id="PF00569">
    <property type="entry name" value="ZZ"/>
    <property type="match status" value="1"/>
</dbReference>
<sequence length="1024" mass="111779">MGGVEVGMRVVRGPDWRWGEQDGGAGHAGTVVEVGRPGSSTTPDRTVVVQWDAGARTNYRVGYQAAYDLRLLDNAPVGVKHPNHICDGCKRQAISGMRWKCSSCFDYDLCTTCYMADKHNLDHPFLRYDIVTSKGVDVGQRKTAEKLPLQGIFVGAKVIRGPDWDWGNQDGGEGKCGRVTEIRGWDNESGRSVANVTWLCGSTNVYRVGHKGKVDLKVLWPATNGHIYTFHLPVLGKQEVECGNGNEVGSASSPRSLPFSVGERVRVVVPVEDLRAMQEGHGGWNHKMAEFLDKVGVVHRITDKGDVRVQYEGYATRWTIHPQALARVTPYAPGDMVTVILDTAKVKEHQKGHGEWIEYMKSALGKTGVVARVYPDGDLRVNVEGKTWTFNPLCVTLAPQTTPFVSPPTTDHDNNNRTTDQQQEQHQQPQENEMGSTTGQTAAGNGPLSSILQQLMEPEQDSTVVDHMVREAAQGHTQALSTLLSTHPDKVDGRSSGKTCLQVACHQGHMDIVRLLLHHKASLDIADDDGDLALHYSAFGNQPEIMELLLRKNASINVVNKGRCSALHVAVNKQHAACVKVLIKYNCDINIQDSYGDTALHDAIGKESIEILELLGNSPNLDLTLRNKRGFNVLHHAALKGNNFAAEKLLLRSRQFVDVRKEDGFAALHLAALNGHRQVAETLITMGTASIDITNKKGQTPLLLAVSQGHCGVVELLVESGADIHVCDEDGETALHLALLKTSSTPPPQAHPPHAPIIMQILNDIRERGFKNVSLALACYLAQKGCSVTAANSRSKTPLDLINDTNTIDLLQSYTTQASGGSLARVDMDLKALDLAAESIRHQSLAGPSTDSSHSSTVLVRPQSQSQPVSPAKMTGEPSRVSPTPQQPMNDCNAEKVEESCGDCSICLECPAEVVFEPCGHCVTCEDCSGRVKKCFQCRAVVMSKITKDGRTVSCKSRQPSAERLKYLETKIAEIEEAHCCSICMERRRNVAFLCGHGACVICAHTLKTCHMCRKPISKKINLY</sequence>
<feature type="compositionally biased region" description="Low complexity" evidence="16">
    <location>
        <begin position="416"/>
        <end position="433"/>
    </location>
</feature>
<dbReference type="PROSITE" id="PS01357">
    <property type="entry name" value="ZF_ZZ_1"/>
    <property type="match status" value="1"/>
</dbReference>
<evidence type="ECO:0000256" key="10">
    <source>
        <dbReference type="ARBA" id="ARBA00022786"/>
    </source>
</evidence>
<evidence type="ECO:0000256" key="9">
    <source>
        <dbReference type="ARBA" id="ARBA00022771"/>
    </source>
</evidence>
<dbReference type="InterPro" id="IPR010606">
    <property type="entry name" value="Mib_Herc2"/>
</dbReference>
<evidence type="ECO:0000256" key="15">
    <source>
        <dbReference type="PROSITE-ProRule" id="PRU00228"/>
    </source>
</evidence>
<dbReference type="SMART" id="SM00291">
    <property type="entry name" value="ZnF_ZZ"/>
    <property type="match status" value="1"/>
</dbReference>
<dbReference type="InterPro" id="IPR036770">
    <property type="entry name" value="Ankyrin_rpt-contain_sf"/>
</dbReference>
<dbReference type="GO" id="GO:0007219">
    <property type="term" value="P:Notch signaling pathway"/>
    <property type="evidence" value="ECO:0007669"/>
    <property type="project" value="UniProtKB-KW"/>
</dbReference>
<gene>
    <name evidence="20" type="ORF">Pmani_000781</name>
</gene>
<dbReference type="FunFam" id="2.30.30.40:FF:000078">
    <property type="entry name" value="Putative e3 ubiquitin-protein ligase mib2"/>
    <property type="match status" value="1"/>
</dbReference>
<reference evidence="20" key="1">
    <citation type="submission" date="2023-11" db="EMBL/GenBank/DDBJ databases">
        <title>Genome assemblies of two species of porcelain crab, Petrolisthes cinctipes and Petrolisthes manimaculis (Anomura: Porcellanidae).</title>
        <authorList>
            <person name="Angst P."/>
        </authorList>
    </citation>
    <scope>NUCLEOTIDE SEQUENCE</scope>
    <source>
        <strain evidence="20">PB745_02</strain>
        <tissue evidence="20">Gill</tissue>
    </source>
</reference>
<dbReference type="PROSITE" id="PS50135">
    <property type="entry name" value="ZF_ZZ_2"/>
    <property type="match status" value="1"/>
</dbReference>
<keyword evidence="7" id="KW-0479">Metal-binding</keyword>
<comment type="pathway">
    <text evidence="3">Protein modification; protein ubiquitination.</text>
</comment>
<dbReference type="SMART" id="SM00184">
    <property type="entry name" value="RING"/>
    <property type="match status" value="2"/>
</dbReference>
<evidence type="ECO:0000256" key="3">
    <source>
        <dbReference type="ARBA" id="ARBA00004906"/>
    </source>
</evidence>
<dbReference type="PROSITE" id="PS51416">
    <property type="entry name" value="MIB_HERC2"/>
    <property type="match status" value="2"/>
</dbReference>
<protein>
    <recommendedName>
        <fullName evidence="4">RING-type E3 ubiquitin transferase</fullName>
        <ecNumber evidence="4">2.3.2.27</ecNumber>
    </recommendedName>
</protein>
<dbReference type="CDD" id="cd16520">
    <property type="entry name" value="RING-HC_MIBs-like"/>
    <property type="match status" value="1"/>
</dbReference>
<dbReference type="PANTHER" id="PTHR24202:SF4">
    <property type="entry name" value="E3 UBIQUITIN-PROTEIN LIGASE MIB2-RELATED"/>
    <property type="match status" value="1"/>
</dbReference>
<dbReference type="PANTHER" id="PTHR24202">
    <property type="entry name" value="E3 UBIQUITIN-PROTEIN LIGASE MIB2"/>
    <property type="match status" value="1"/>
</dbReference>
<keyword evidence="10" id="KW-0833">Ubl conjugation pathway</keyword>
<dbReference type="GO" id="GO:0061630">
    <property type="term" value="F:ubiquitin protein ligase activity"/>
    <property type="evidence" value="ECO:0007669"/>
    <property type="project" value="UniProtKB-EC"/>
</dbReference>
<dbReference type="Pfam" id="PF12796">
    <property type="entry name" value="Ank_2"/>
    <property type="match status" value="1"/>
</dbReference>
<evidence type="ECO:0000256" key="11">
    <source>
        <dbReference type="ARBA" id="ARBA00022833"/>
    </source>
</evidence>
<evidence type="ECO:0000256" key="2">
    <source>
        <dbReference type="ARBA" id="ARBA00004496"/>
    </source>
</evidence>
<keyword evidence="6" id="KW-0808">Transferase</keyword>
<feature type="compositionally biased region" description="Polar residues" evidence="16">
    <location>
        <begin position="434"/>
        <end position="446"/>
    </location>
</feature>
<dbReference type="SUPFAM" id="SSF48403">
    <property type="entry name" value="Ankyrin repeat"/>
    <property type="match status" value="1"/>
</dbReference>
<dbReference type="SUPFAM" id="SSF57850">
    <property type="entry name" value="RING/U-box"/>
    <property type="match status" value="1"/>
</dbReference>
<feature type="domain" description="MIB/HERC2" evidence="19">
    <location>
        <begin position="144"/>
        <end position="222"/>
    </location>
</feature>
<evidence type="ECO:0000256" key="8">
    <source>
        <dbReference type="ARBA" id="ARBA00022737"/>
    </source>
</evidence>
<comment type="subcellular location">
    <subcellularLocation>
        <location evidence="2">Cytoplasm</location>
    </subcellularLocation>
</comment>
<dbReference type="InterPro" id="IPR040847">
    <property type="entry name" value="SH3_15"/>
</dbReference>
<comment type="catalytic activity">
    <reaction evidence="1">
        <text>S-ubiquitinyl-[E2 ubiquitin-conjugating enzyme]-L-cysteine + [acceptor protein]-L-lysine = [E2 ubiquitin-conjugating enzyme]-L-cysteine + N(6)-ubiquitinyl-[acceptor protein]-L-lysine.</text>
        <dbReference type="EC" id="2.3.2.27"/>
    </reaction>
</comment>
<keyword evidence="21" id="KW-1185">Reference proteome</keyword>
<evidence type="ECO:0000256" key="7">
    <source>
        <dbReference type="ARBA" id="ARBA00022723"/>
    </source>
</evidence>
<dbReference type="PRINTS" id="PR01415">
    <property type="entry name" value="ANKYRIN"/>
</dbReference>
<feature type="compositionally biased region" description="Polar residues" evidence="16">
    <location>
        <begin position="846"/>
        <end position="869"/>
    </location>
</feature>
<dbReference type="Proteomes" id="UP001292094">
    <property type="component" value="Unassembled WGS sequence"/>
</dbReference>
<evidence type="ECO:0000313" key="21">
    <source>
        <dbReference type="Proteomes" id="UP001292094"/>
    </source>
</evidence>
<dbReference type="EC" id="2.3.2.27" evidence="4"/>
<feature type="repeat" description="ANK" evidence="14">
    <location>
        <begin position="496"/>
        <end position="528"/>
    </location>
</feature>
<dbReference type="SMART" id="SM00248">
    <property type="entry name" value="ANK"/>
    <property type="match status" value="9"/>
</dbReference>
<dbReference type="InterPro" id="IPR037252">
    <property type="entry name" value="Mib_Herc2_sf"/>
</dbReference>
<organism evidence="20 21">
    <name type="scientific">Petrolisthes manimaculis</name>
    <dbReference type="NCBI Taxonomy" id="1843537"/>
    <lineage>
        <taxon>Eukaryota</taxon>
        <taxon>Metazoa</taxon>
        <taxon>Ecdysozoa</taxon>
        <taxon>Arthropoda</taxon>
        <taxon>Crustacea</taxon>
        <taxon>Multicrustacea</taxon>
        <taxon>Malacostraca</taxon>
        <taxon>Eumalacostraca</taxon>
        <taxon>Eucarida</taxon>
        <taxon>Decapoda</taxon>
        <taxon>Pleocyemata</taxon>
        <taxon>Anomura</taxon>
        <taxon>Galatheoidea</taxon>
        <taxon>Porcellanidae</taxon>
        <taxon>Petrolisthes</taxon>
    </lineage>
</organism>
<dbReference type="InterPro" id="IPR013083">
    <property type="entry name" value="Znf_RING/FYVE/PHD"/>
</dbReference>
<dbReference type="FunFam" id="2.30.30.40:FF:000044">
    <property type="entry name" value="E3 ubiquitin-protein ligase MIB2, putative"/>
    <property type="match status" value="1"/>
</dbReference>
<name>A0AAE1QKZ7_9EUCA</name>
<evidence type="ECO:0000259" key="18">
    <source>
        <dbReference type="PROSITE" id="PS50135"/>
    </source>
</evidence>
<evidence type="ECO:0000313" key="20">
    <source>
        <dbReference type="EMBL" id="KAK4328839.1"/>
    </source>
</evidence>
<dbReference type="Pfam" id="PF18346">
    <property type="entry name" value="SH3_15"/>
    <property type="match status" value="2"/>
</dbReference>
<dbReference type="Pfam" id="PF13857">
    <property type="entry name" value="Ank_5"/>
    <property type="match status" value="1"/>
</dbReference>
<feature type="region of interest" description="Disordered" evidence="16">
    <location>
        <begin position="401"/>
        <end position="446"/>
    </location>
</feature>
<accession>A0AAE1QKZ7</accession>
<evidence type="ECO:0000259" key="19">
    <source>
        <dbReference type="PROSITE" id="PS51416"/>
    </source>
</evidence>
<evidence type="ECO:0000256" key="6">
    <source>
        <dbReference type="ARBA" id="ARBA00022679"/>
    </source>
</evidence>
<feature type="domain" description="ZZ-type" evidence="18">
    <location>
        <begin position="81"/>
        <end position="133"/>
    </location>
</feature>
<keyword evidence="5" id="KW-0963">Cytoplasm</keyword>
<feature type="repeat" description="ANK" evidence="14">
    <location>
        <begin position="562"/>
        <end position="594"/>
    </location>
</feature>
<dbReference type="Gene3D" id="1.25.40.20">
    <property type="entry name" value="Ankyrin repeat-containing domain"/>
    <property type="match status" value="3"/>
</dbReference>